<sequence>MLFEQVLILFSLSALITADSCNTGFSSCSPDGSSSSGAPAIGSSLSTLYVDILDSINKVQNTRRELGHEDLVLKLREAGSLCCADGTVCLLLQTYNLPFCYDKFTTNYILPGGAYGTVVTGNYTASDGVANLLTGDYTLTDGSAGNVYGSASSPSKPDTATLTVPTQYTASGVGSAIPFSALGEWSTYTTTIPGTTIAPSTVPAQTVAPSVVSGSTVEAATTKPASTIPGTTVAPVTSTITTRVASASSTTSTSTSDGVAPIGSGNLILAALGFASAFLFLLSM</sequence>
<proteinExistence type="predicted"/>
<name>A0A8H3EEP1_9LECA</name>
<dbReference type="Proteomes" id="UP000664521">
    <property type="component" value="Unassembled WGS sequence"/>
</dbReference>
<dbReference type="OrthoDB" id="3438781at2759"/>
<accession>A0A8H3EEP1</accession>
<reference evidence="3" key="1">
    <citation type="submission" date="2021-03" db="EMBL/GenBank/DDBJ databases">
        <authorList>
            <person name="Tagirdzhanova G."/>
        </authorList>
    </citation>
    <scope>NUCLEOTIDE SEQUENCE</scope>
</reference>
<feature type="transmembrane region" description="Helical" evidence="1">
    <location>
        <begin position="258"/>
        <end position="282"/>
    </location>
</feature>
<evidence type="ECO:0000313" key="4">
    <source>
        <dbReference type="Proteomes" id="UP000664521"/>
    </source>
</evidence>
<evidence type="ECO:0000313" key="3">
    <source>
        <dbReference type="EMBL" id="CAF9905149.1"/>
    </source>
</evidence>
<feature type="signal peptide" evidence="2">
    <location>
        <begin position="1"/>
        <end position="18"/>
    </location>
</feature>
<organism evidence="3 4">
    <name type="scientific">Heterodermia speciosa</name>
    <dbReference type="NCBI Taxonomy" id="116794"/>
    <lineage>
        <taxon>Eukaryota</taxon>
        <taxon>Fungi</taxon>
        <taxon>Dikarya</taxon>
        <taxon>Ascomycota</taxon>
        <taxon>Pezizomycotina</taxon>
        <taxon>Lecanoromycetes</taxon>
        <taxon>OSLEUM clade</taxon>
        <taxon>Lecanoromycetidae</taxon>
        <taxon>Caliciales</taxon>
        <taxon>Physciaceae</taxon>
        <taxon>Heterodermia</taxon>
    </lineage>
</organism>
<keyword evidence="1" id="KW-1133">Transmembrane helix</keyword>
<dbReference type="AlphaFoldDB" id="A0A8H3EEP1"/>
<keyword evidence="1" id="KW-0472">Membrane</keyword>
<gene>
    <name evidence="3" type="ORF">HETSPECPRED_004893</name>
</gene>
<feature type="chain" id="PRO_5034074568" evidence="2">
    <location>
        <begin position="19"/>
        <end position="284"/>
    </location>
</feature>
<evidence type="ECO:0000256" key="2">
    <source>
        <dbReference type="SAM" id="SignalP"/>
    </source>
</evidence>
<protein>
    <submittedName>
        <fullName evidence="3">Uncharacterized protein</fullName>
    </submittedName>
</protein>
<keyword evidence="1" id="KW-0812">Transmembrane</keyword>
<dbReference type="EMBL" id="CAJPDS010000003">
    <property type="protein sequence ID" value="CAF9905149.1"/>
    <property type="molecule type" value="Genomic_DNA"/>
</dbReference>
<comment type="caution">
    <text evidence="3">The sequence shown here is derived from an EMBL/GenBank/DDBJ whole genome shotgun (WGS) entry which is preliminary data.</text>
</comment>
<evidence type="ECO:0000256" key="1">
    <source>
        <dbReference type="SAM" id="Phobius"/>
    </source>
</evidence>
<keyword evidence="2" id="KW-0732">Signal</keyword>
<keyword evidence="4" id="KW-1185">Reference proteome</keyword>